<proteinExistence type="predicted"/>
<dbReference type="InterPro" id="IPR034015">
    <property type="entry name" value="M1_LTA4H"/>
</dbReference>
<dbReference type="GO" id="GO:0004177">
    <property type="term" value="F:aminopeptidase activity"/>
    <property type="evidence" value="ECO:0007669"/>
    <property type="project" value="UniProtKB-KW"/>
</dbReference>
<accession>A0ABW6K8J5</accession>
<feature type="domain" description="Peptidase M1 membrane alanine aminopeptidase" evidence="1">
    <location>
        <begin position="310"/>
        <end position="499"/>
    </location>
</feature>
<keyword evidence="3" id="KW-1185">Reference proteome</keyword>
<keyword evidence="2" id="KW-0645">Protease</keyword>
<name>A0ABW6K8J5_9BACI</name>
<dbReference type="CDD" id="cd09604">
    <property type="entry name" value="M1_APN_like"/>
    <property type="match status" value="1"/>
</dbReference>
<sequence length="507" mass="59117">MKKAIIIISSLLLLSSCSKEITSKEENRPVKEMEKVEEQSSTPLYQEIVDEEVVFKTSTPVPMDPTLPLESLNGFTPKPRENENKASYHMKLTMDESKTFFVDANIVVENLSKDSWKDLIFHFMPNAFTEKNNLKFMESFAYVKMGEVTVNKEKVEYKVQQDNLQLLLNEPLENNQKVDVSIEYSFTLPKMGYRFSEVEDHAFLAQWYPMLATYHSGWGKADFSLGGESYHTDFSDFRVEYSLPNHYMIASSSDNDPNEPSNKGVLDATNVKEMHMAILKDMPMTTKEINGTEIRIFSNVEDKDYQQEYLDVAVNTLQFYNDYFGPYPHKQLDIIMDESGMEYPGIVTVARGNRNKHTLVHEIAHQWFYGMVSNHPYHTPWIDEGLTNFATYLYFVEGENLYPNVVFEKAQKDLERSLEHGPIKPINLPINGYFDQSMSYHGSVYQYSSLKLWELSEKNAERGLEYLSTYFNLYKYKEVDANEWLRYTRAFFQIEDVNELSDWISFE</sequence>
<evidence type="ECO:0000313" key="2">
    <source>
        <dbReference type="EMBL" id="MFE8700059.1"/>
    </source>
</evidence>
<evidence type="ECO:0000313" key="3">
    <source>
        <dbReference type="Proteomes" id="UP001601059"/>
    </source>
</evidence>
<dbReference type="SUPFAM" id="SSF55486">
    <property type="entry name" value="Metalloproteases ('zincins'), catalytic domain"/>
    <property type="match status" value="1"/>
</dbReference>
<dbReference type="Pfam" id="PF01433">
    <property type="entry name" value="Peptidase_M1"/>
    <property type="match status" value="1"/>
</dbReference>
<dbReference type="EMBL" id="JBIACK010000001">
    <property type="protein sequence ID" value="MFE8700059.1"/>
    <property type="molecule type" value="Genomic_DNA"/>
</dbReference>
<keyword evidence="2" id="KW-0031">Aminopeptidase</keyword>
<dbReference type="InterPro" id="IPR027268">
    <property type="entry name" value="Peptidase_M4/M1_CTD_sf"/>
</dbReference>
<organism evidence="2 3">
    <name type="scientific">Cytobacillus spartinae</name>
    <dbReference type="NCBI Taxonomy" id="3299023"/>
    <lineage>
        <taxon>Bacteria</taxon>
        <taxon>Bacillati</taxon>
        <taxon>Bacillota</taxon>
        <taxon>Bacilli</taxon>
        <taxon>Bacillales</taxon>
        <taxon>Bacillaceae</taxon>
        <taxon>Cytobacillus</taxon>
    </lineage>
</organism>
<dbReference type="PANTHER" id="PTHR45726">
    <property type="entry name" value="LEUKOTRIENE A-4 HYDROLASE"/>
    <property type="match status" value="1"/>
</dbReference>
<dbReference type="EC" id="3.4.11.-" evidence="2"/>
<dbReference type="RefSeq" id="WP_389358786.1">
    <property type="nucleotide sequence ID" value="NZ_JBIACK010000001.1"/>
</dbReference>
<evidence type="ECO:0000259" key="1">
    <source>
        <dbReference type="Pfam" id="PF01433"/>
    </source>
</evidence>
<dbReference type="PROSITE" id="PS51257">
    <property type="entry name" value="PROKAR_LIPOPROTEIN"/>
    <property type="match status" value="1"/>
</dbReference>
<dbReference type="InterPro" id="IPR014782">
    <property type="entry name" value="Peptidase_M1_dom"/>
</dbReference>
<dbReference type="Proteomes" id="UP001601059">
    <property type="component" value="Unassembled WGS sequence"/>
</dbReference>
<protein>
    <submittedName>
        <fullName evidence="2">M1 family metallopeptidase</fullName>
        <ecNumber evidence="2">3.4.11.-</ecNumber>
    </submittedName>
</protein>
<comment type="caution">
    <text evidence="2">The sequence shown here is derived from an EMBL/GenBank/DDBJ whole genome shotgun (WGS) entry which is preliminary data.</text>
</comment>
<reference evidence="2 3" key="1">
    <citation type="submission" date="2024-08" db="EMBL/GenBank/DDBJ databases">
        <title>Two novel Cytobacillus novel species.</title>
        <authorList>
            <person name="Liu G."/>
        </authorList>
    </citation>
    <scope>NUCLEOTIDE SEQUENCE [LARGE SCALE GENOMIC DNA]</scope>
    <source>
        <strain evidence="2 3">FJAT-54145</strain>
    </source>
</reference>
<dbReference type="Gene3D" id="1.10.390.10">
    <property type="entry name" value="Neutral Protease Domain 2"/>
    <property type="match status" value="1"/>
</dbReference>
<keyword evidence="2" id="KW-0378">Hydrolase</keyword>
<dbReference type="PANTHER" id="PTHR45726:SF3">
    <property type="entry name" value="LEUKOTRIENE A-4 HYDROLASE"/>
    <property type="match status" value="1"/>
</dbReference>
<gene>
    <name evidence="2" type="ORF">ACFYKX_05405</name>
</gene>